<dbReference type="PANTHER" id="PTHR22792">
    <property type="entry name" value="LUPUS LA PROTEIN-RELATED"/>
    <property type="match status" value="1"/>
</dbReference>
<dbReference type="GO" id="GO:0003723">
    <property type="term" value="F:RNA binding"/>
    <property type="evidence" value="ECO:0007669"/>
    <property type="project" value="UniProtKB-UniRule"/>
</dbReference>
<dbReference type="Proteomes" id="UP000015453">
    <property type="component" value="Unassembled WGS sequence"/>
</dbReference>
<evidence type="ECO:0000313" key="5">
    <source>
        <dbReference type="Proteomes" id="UP000015453"/>
    </source>
</evidence>
<dbReference type="PROSITE" id="PS50961">
    <property type="entry name" value="HTH_LA"/>
    <property type="match status" value="1"/>
</dbReference>
<gene>
    <name evidence="4" type="ORF">M569_04256</name>
</gene>
<dbReference type="InterPro" id="IPR006630">
    <property type="entry name" value="La_HTH"/>
</dbReference>
<dbReference type="AlphaFoldDB" id="S8EDA0"/>
<evidence type="ECO:0000259" key="3">
    <source>
        <dbReference type="PROSITE" id="PS50961"/>
    </source>
</evidence>
<evidence type="ECO:0000256" key="1">
    <source>
        <dbReference type="ARBA" id="ARBA00022884"/>
    </source>
</evidence>
<evidence type="ECO:0000256" key="2">
    <source>
        <dbReference type="PROSITE-ProRule" id="PRU00332"/>
    </source>
</evidence>
<organism evidence="4 5">
    <name type="scientific">Genlisea aurea</name>
    <dbReference type="NCBI Taxonomy" id="192259"/>
    <lineage>
        <taxon>Eukaryota</taxon>
        <taxon>Viridiplantae</taxon>
        <taxon>Streptophyta</taxon>
        <taxon>Embryophyta</taxon>
        <taxon>Tracheophyta</taxon>
        <taxon>Spermatophyta</taxon>
        <taxon>Magnoliopsida</taxon>
        <taxon>eudicotyledons</taxon>
        <taxon>Gunneridae</taxon>
        <taxon>Pentapetalae</taxon>
        <taxon>asterids</taxon>
        <taxon>lamiids</taxon>
        <taxon>Lamiales</taxon>
        <taxon>Lentibulariaceae</taxon>
        <taxon>Genlisea</taxon>
    </lineage>
</organism>
<dbReference type="SMART" id="SM00715">
    <property type="entry name" value="LA"/>
    <property type="match status" value="1"/>
</dbReference>
<dbReference type="PANTHER" id="PTHR22792:SF132">
    <property type="entry name" value="LA-RELATED PROTEIN 1"/>
    <property type="match status" value="1"/>
</dbReference>
<keyword evidence="5" id="KW-1185">Reference proteome</keyword>
<protein>
    <recommendedName>
        <fullName evidence="3">HTH La-type RNA-binding domain-containing protein</fullName>
    </recommendedName>
</protein>
<dbReference type="Pfam" id="PF05383">
    <property type="entry name" value="La"/>
    <property type="match status" value="1"/>
</dbReference>
<dbReference type="GO" id="GO:0005737">
    <property type="term" value="C:cytoplasm"/>
    <property type="evidence" value="ECO:0007669"/>
    <property type="project" value="UniProtKB-ARBA"/>
</dbReference>
<dbReference type="OrthoDB" id="340227at2759"/>
<evidence type="ECO:0000313" key="4">
    <source>
        <dbReference type="EMBL" id="EPS70517.1"/>
    </source>
</evidence>
<dbReference type="InterPro" id="IPR036390">
    <property type="entry name" value="WH_DNA-bd_sf"/>
</dbReference>
<dbReference type="Gene3D" id="1.10.10.10">
    <property type="entry name" value="Winged helix-like DNA-binding domain superfamily/Winged helix DNA-binding domain"/>
    <property type="match status" value="1"/>
</dbReference>
<feature type="domain" description="HTH La-type RNA-binding" evidence="3">
    <location>
        <begin position="34"/>
        <end position="112"/>
    </location>
</feature>
<accession>S8EDA0</accession>
<dbReference type="CDD" id="cd07323">
    <property type="entry name" value="LAM"/>
    <property type="match status" value="1"/>
</dbReference>
<dbReference type="InterPro" id="IPR036388">
    <property type="entry name" value="WH-like_DNA-bd_sf"/>
</dbReference>
<keyword evidence="1 2" id="KW-0694">RNA-binding</keyword>
<name>S8EDA0_9LAMI</name>
<dbReference type="SUPFAM" id="SSF46785">
    <property type="entry name" value="Winged helix' DNA-binding domain"/>
    <property type="match status" value="1"/>
</dbReference>
<reference evidence="4 5" key="1">
    <citation type="journal article" date="2013" name="BMC Genomics">
        <title>The miniature genome of a carnivorous plant Genlisea aurea contains a low number of genes and short non-coding sequences.</title>
        <authorList>
            <person name="Leushkin E.V."/>
            <person name="Sutormin R.A."/>
            <person name="Nabieva E.R."/>
            <person name="Penin A.A."/>
            <person name="Kondrashov A.S."/>
            <person name="Logacheva M.D."/>
        </authorList>
    </citation>
    <scope>NUCLEOTIDE SEQUENCE [LARGE SCALE GENOMIC DNA]</scope>
</reference>
<comment type="caution">
    <text evidence="4">The sequence shown here is derived from an EMBL/GenBank/DDBJ whole genome shotgun (WGS) entry which is preliminary data.</text>
</comment>
<dbReference type="InterPro" id="IPR045180">
    <property type="entry name" value="La_dom_prot"/>
</dbReference>
<feature type="non-terminal residue" evidence="4">
    <location>
        <position position="112"/>
    </location>
</feature>
<feature type="non-terminal residue" evidence="4">
    <location>
        <position position="1"/>
    </location>
</feature>
<proteinExistence type="predicted"/>
<dbReference type="EMBL" id="AUSU01001660">
    <property type="protein sequence ID" value="EPS70517.1"/>
    <property type="molecule type" value="Genomic_DNA"/>
</dbReference>
<sequence length="112" mass="12568">YPPAHPSGAAGLPYQQHLPYPYSMNTPMVAMRPSSSTAQLKAELVKQIEYYFSDQNLQGDAFLIALMDEEGWVPISSIADFNRVKRKNVGIPFILDALRVSETIEIQGEKIR</sequence>